<dbReference type="InterPro" id="IPR014718">
    <property type="entry name" value="GH-type_carb-bd"/>
</dbReference>
<dbReference type="PROSITE" id="PS51257">
    <property type="entry name" value="PROKAR_LIPOPROTEIN"/>
    <property type="match status" value="1"/>
</dbReference>
<dbReference type="EMBL" id="JAAGYR010000011">
    <property type="protein sequence ID" value="NEN75976.1"/>
    <property type="molecule type" value="Genomic_DNA"/>
</dbReference>
<dbReference type="GO" id="GO:0030246">
    <property type="term" value="F:carbohydrate binding"/>
    <property type="evidence" value="ECO:0007669"/>
    <property type="project" value="InterPro"/>
</dbReference>
<sequence length="297" mass="34807">MQKISLSYQHQRLDLYPSLGAATACYYMEIQGKVYHFLRPTPEKALLQNNIEETANFLMAPWAGRIQNGQFTYEGKHIHYPSKIKDFAHSMHGFARDMEWIVIDHCSHTAHLKLHYQKTQEWPFSFKIEQIYTLTDKGLSIQVMVENTGDTVMPFSMGYHPFFPCDSETRLYANVQKAWYSDEELMPTHLGDHPLVHQLSQGFRVQDTPWDIILTGWDKQVFIQWADRQLRYEVSSPFDFLVLYNPRGKDWFCAEPFGNITDSFNLRQRFPREQIGGMDMKPAQVVTATVYLMPEVY</sequence>
<gene>
    <name evidence="1" type="ORF">F9B74_06520</name>
</gene>
<organism evidence="1 2">
    <name type="scientific">Pelistega ratti</name>
    <dbReference type="NCBI Taxonomy" id="2652177"/>
    <lineage>
        <taxon>Bacteria</taxon>
        <taxon>Pseudomonadati</taxon>
        <taxon>Pseudomonadota</taxon>
        <taxon>Betaproteobacteria</taxon>
        <taxon>Burkholderiales</taxon>
        <taxon>Alcaligenaceae</taxon>
        <taxon>Pelistega</taxon>
    </lineage>
</organism>
<dbReference type="GO" id="GO:0005975">
    <property type="term" value="P:carbohydrate metabolic process"/>
    <property type="evidence" value="ECO:0007669"/>
    <property type="project" value="InterPro"/>
</dbReference>
<comment type="caution">
    <text evidence="1">The sequence shown here is derived from an EMBL/GenBank/DDBJ whole genome shotgun (WGS) entry which is preliminary data.</text>
</comment>
<dbReference type="SUPFAM" id="SSF74650">
    <property type="entry name" value="Galactose mutarotase-like"/>
    <property type="match status" value="1"/>
</dbReference>
<dbReference type="InterPro" id="IPR011013">
    <property type="entry name" value="Gal_mutarotase_sf_dom"/>
</dbReference>
<protein>
    <recommendedName>
        <fullName evidence="3">Aldose 1-epimerase</fullName>
    </recommendedName>
</protein>
<evidence type="ECO:0000313" key="1">
    <source>
        <dbReference type="EMBL" id="NEN75976.1"/>
    </source>
</evidence>
<dbReference type="Gene3D" id="2.70.98.10">
    <property type="match status" value="1"/>
</dbReference>
<dbReference type="Proteomes" id="UP000477651">
    <property type="component" value="Unassembled WGS sequence"/>
</dbReference>
<keyword evidence="2" id="KW-1185">Reference proteome</keyword>
<dbReference type="Pfam" id="PF01263">
    <property type="entry name" value="Aldose_epim"/>
    <property type="match status" value="1"/>
</dbReference>
<evidence type="ECO:0008006" key="3">
    <source>
        <dbReference type="Google" id="ProtNLM"/>
    </source>
</evidence>
<dbReference type="InterPro" id="IPR008183">
    <property type="entry name" value="Aldose_1/G6P_1-epimerase"/>
</dbReference>
<evidence type="ECO:0000313" key="2">
    <source>
        <dbReference type="Proteomes" id="UP000477651"/>
    </source>
</evidence>
<dbReference type="AlphaFoldDB" id="A0A6L9Y6P0"/>
<accession>A0A6L9Y6P0</accession>
<dbReference type="GO" id="GO:0016853">
    <property type="term" value="F:isomerase activity"/>
    <property type="evidence" value="ECO:0007669"/>
    <property type="project" value="InterPro"/>
</dbReference>
<dbReference type="RefSeq" id="WP_163764516.1">
    <property type="nucleotide sequence ID" value="NZ_JAAGYR010000011.1"/>
</dbReference>
<reference evidence="1 2" key="1">
    <citation type="submission" date="2020-02" db="EMBL/GenBank/DDBJ databases">
        <title>Pelistega sp. NLN82 were isolated from wild rodents of the Hainan Island.</title>
        <authorList>
            <person name="Niu N."/>
            <person name="Zhou J."/>
        </authorList>
    </citation>
    <scope>NUCLEOTIDE SEQUENCE [LARGE SCALE GENOMIC DNA]</scope>
    <source>
        <strain evidence="1 2">NLN82</strain>
    </source>
</reference>
<proteinExistence type="predicted"/>
<name>A0A6L9Y6P0_9BURK</name>